<keyword evidence="2 5" id="KW-0689">Ribosomal protein</keyword>
<evidence type="ECO:0000256" key="1">
    <source>
        <dbReference type="ARBA" id="ARBA00007596"/>
    </source>
</evidence>
<dbReference type="PANTHER" id="PTHR43168">
    <property type="entry name" value="50S RIBOSOMAL PROTEIN L33, CHLOROPLASTIC"/>
    <property type="match status" value="1"/>
</dbReference>
<evidence type="ECO:0000256" key="5">
    <source>
        <dbReference type="HAMAP-Rule" id="MF_00294"/>
    </source>
</evidence>
<dbReference type="HAMAP" id="MF_00294">
    <property type="entry name" value="Ribosomal_bL33"/>
    <property type="match status" value="1"/>
</dbReference>
<dbReference type="InterPro" id="IPR038584">
    <property type="entry name" value="Ribosomal_bL33_sf"/>
</dbReference>
<dbReference type="NCBIfam" id="NF001764">
    <property type="entry name" value="PRK00504.1"/>
    <property type="match status" value="1"/>
</dbReference>
<dbReference type="EMBL" id="MFDD01000001">
    <property type="protein sequence ID" value="OGE41535.1"/>
    <property type="molecule type" value="Genomic_DNA"/>
</dbReference>
<dbReference type="AlphaFoldDB" id="A0A1F5KL68"/>
<dbReference type="GO" id="GO:1990904">
    <property type="term" value="C:ribonucleoprotein complex"/>
    <property type="evidence" value="ECO:0007669"/>
    <property type="project" value="UniProtKB-KW"/>
</dbReference>
<name>A0A1F5KL68_9BACT</name>
<evidence type="ECO:0000256" key="4">
    <source>
        <dbReference type="ARBA" id="ARBA00035176"/>
    </source>
</evidence>
<accession>A0A1F5KL68</accession>
<reference evidence="6 7" key="1">
    <citation type="journal article" date="2016" name="Nat. Commun.">
        <title>Thousands of microbial genomes shed light on interconnected biogeochemical processes in an aquifer system.</title>
        <authorList>
            <person name="Anantharaman K."/>
            <person name="Brown C.T."/>
            <person name="Hug L.A."/>
            <person name="Sharon I."/>
            <person name="Castelle C.J."/>
            <person name="Probst A.J."/>
            <person name="Thomas B.C."/>
            <person name="Singh A."/>
            <person name="Wilkins M.J."/>
            <person name="Karaoz U."/>
            <person name="Brodie E.L."/>
            <person name="Williams K.H."/>
            <person name="Hubbard S.S."/>
            <person name="Banfield J.F."/>
        </authorList>
    </citation>
    <scope>NUCLEOTIDE SEQUENCE [LARGE SCALE GENOMIC DNA]</scope>
</reference>
<evidence type="ECO:0000256" key="2">
    <source>
        <dbReference type="ARBA" id="ARBA00022980"/>
    </source>
</evidence>
<proteinExistence type="inferred from homology"/>
<dbReference type="PANTHER" id="PTHR43168:SF2">
    <property type="entry name" value="LARGE RIBOSOMAL SUBUNIT PROTEIN BL33C"/>
    <property type="match status" value="1"/>
</dbReference>
<gene>
    <name evidence="5" type="primary">rpmG</name>
    <name evidence="6" type="ORF">A3D25_00760</name>
</gene>
<dbReference type="GO" id="GO:0003735">
    <property type="term" value="F:structural constituent of ribosome"/>
    <property type="evidence" value="ECO:0007669"/>
    <property type="project" value="InterPro"/>
</dbReference>
<evidence type="ECO:0000313" key="6">
    <source>
        <dbReference type="EMBL" id="OGE41535.1"/>
    </source>
</evidence>
<dbReference type="InterPro" id="IPR011332">
    <property type="entry name" value="Ribosomal_zn-bd"/>
</dbReference>
<dbReference type="NCBIfam" id="NF001860">
    <property type="entry name" value="PRK00595.1"/>
    <property type="match status" value="1"/>
</dbReference>
<dbReference type="Gene3D" id="2.20.28.120">
    <property type="entry name" value="Ribosomal protein L33"/>
    <property type="match status" value="1"/>
</dbReference>
<protein>
    <recommendedName>
        <fullName evidence="4 5">Large ribosomal subunit protein bL33</fullName>
    </recommendedName>
</protein>
<dbReference type="NCBIfam" id="TIGR01023">
    <property type="entry name" value="rpmG_bact"/>
    <property type="match status" value="1"/>
</dbReference>
<evidence type="ECO:0000313" key="7">
    <source>
        <dbReference type="Proteomes" id="UP000177328"/>
    </source>
</evidence>
<dbReference type="GO" id="GO:0006412">
    <property type="term" value="P:translation"/>
    <property type="evidence" value="ECO:0007669"/>
    <property type="project" value="UniProtKB-UniRule"/>
</dbReference>
<comment type="caution">
    <text evidence="6">The sequence shown here is derived from an EMBL/GenBank/DDBJ whole genome shotgun (WGS) entry which is preliminary data.</text>
</comment>
<dbReference type="GO" id="GO:0005840">
    <property type="term" value="C:ribosome"/>
    <property type="evidence" value="ECO:0007669"/>
    <property type="project" value="UniProtKB-KW"/>
</dbReference>
<keyword evidence="3 5" id="KW-0687">Ribonucleoprotein</keyword>
<sequence length="56" mass="6497">MAKNNRSIFGLECSICKSRNYVSQKNSVNTKDKLTLNKYCRKCRKATPHDEFKKLG</sequence>
<dbReference type="InterPro" id="IPR001705">
    <property type="entry name" value="Ribosomal_bL33"/>
</dbReference>
<evidence type="ECO:0000256" key="3">
    <source>
        <dbReference type="ARBA" id="ARBA00023274"/>
    </source>
</evidence>
<comment type="similarity">
    <text evidence="1 5">Belongs to the bacterial ribosomal protein bL33 family.</text>
</comment>
<dbReference type="SUPFAM" id="SSF57829">
    <property type="entry name" value="Zn-binding ribosomal proteins"/>
    <property type="match status" value="1"/>
</dbReference>
<organism evidence="6 7">
    <name type="scientific">Candidatus Daviesbacteria bacterium RIFCSPHIGHO2_02_FULL_43_12</name>
    <dbReference type="NCBI Taxonomy" id="1797776"/>
    <lineage>
        <taxon>Bacteria</taxon>
        <taxon>Candidatus Daviesiibacteriota</taxon>
    </lineage>
</organism>
<dbReference type="Proteomes" id="UP000177328">
    <property type="component" value="Unassembled WGS sequence"/>
</dbReference>
<dbReference type="GO" id="GO:0005737">
    <property type="term" value="C:cytoplasm"/>
    <property type="evidence" value="ECO:0007669"/>
    <property type="project" value="UniProtKB-ARBA"/>
</dbReference>
<dbReference type="Pfam" id="PF00471">
    <property type="entry name" value="Ribosomal_L33"/>
    <property type="match status" value="1"/>
</dbReference>